<reference evidence="1" key="1">
    <citation type="submission" date="2021-08" db="EMBL/GenBank/DDBJ databases">
        <title>WGS assembly of Ceratopteris richardii.</title>
        <authorList>
            <person name="Marchant D.B."/>
            <person name="Chen G."/>
            <person name="Jenkins J."/>
            <person name="Shu S."/>
            <person name="Leebens-Mack J."/>
            <person name="Grimwood J."/>
            <person name="Schmutz J."/>
            <person name="Soltis P."/>
            <person name="Soltis D."/>
            <person name="Chen Z.-H."/>
        </authorList>
    </citation>
    <scope>NUCLEOTIDE SEQUENCE</scope>
    <source>
        <strain evidence="1">Whitten #5841</strain>
        <tissue evidence="1">Leaf</tissue>
    </source>
</reference>
<dbReference type="GO" id="GO:0003676">
    <property type="term" value="F:nucleic acid binding"/>
    <property type="evidence" value="ECO:0007669"/>
    <property type="project" value="InterPro"/>
</dbReference>
<dbReference type="AlphaFoldDB" id="A0A8T2SKL1"/>
<keyword evidence="2" id="KW-1185">Reference proteome</keyword>
<evidence type="ECO:0000313" key="2">
    <source>
        <dbReference type="Proteomes" id="UP000825935"/>
    </source>
</evidence>
<dbReference type="InterPro" id="IPR043502">
    <property type="entry name" value="DNA/RNA_pol_sf"/>
</dbReference>
<dbReference type="PANTHER" id="PTHR11439">
    <property type="entry name" value="GAG-POL-RELATED RETROTRANSPOSON"/>
    <property type="match status" value="1"/>
</dbReference>
<gene>
    <name evidence="1" type="ORF">KP509_19G021300</name>
</gene>
<dbReference type="CDD" id="cd09272">
    <property type="entry name" value="RNase_HI_RT_Ty1"/>
    <property type="match status" value="1"/>
</dbReference>
<dbReference type="PANTHER" id="PTHR11439:SF483">
    <property type="entry name" value="PEPTIDE SYNTHASE GLIP-LIKE, PUTATIVE (AFU_ORTHOLOGUE AFUA_3G12920)-RELATED"/>
    <property type="match status" value="1"/>
</dbReference>
<dbReference type="SUPFAM" id="SSF56672">
    <property type="entry name" value="DNA/RNA polymerases"/>
    <property type="match status" value="1"/>
</dbReference>
<dbReference type="Gene3D" id="3.30.420.10">
    <property type="entry name" value="Ribonuclease H-like superfamily/Ribonuclease H"/>
    <property type="match status" value="1"/>
</dbReference>
<comment type="caution">
    <text evidence="1">The sequence shown here is derived from an EMBL/GenBank/DDBJ whole genome shotgun (WGS) entry which is preliminary data.</text>
</comment>
<protein>
    <submittedName>
        <fullName evidence="1">Uncharacterized protein</fullName>
    </submittedName>
</protein>
<dbReference type="OMA" id="SHEKICM"/>
<dbReference type="EMBL" id="CM035424">
    <property type="protein sequence ID" value="KAH7351937.1"/>
    <property type="molecule type" value="Genomic_DNA"/>
</dbReference>
<name>A0A8T2SKL1_CERRI</name>
<accession>A0A8T2SKL1</accession>
<organism evidence="1 2">
    <name type="scientific">Ceratopteris richardii</name>
    <name type="common">Triangle waterfern</name>
    <dbReference type="NCBI Taxonomy" id="49495"/>
    <lineage>
        <taxon>Eukaryota</taxon>
        <taxon>Viridiplantae</taxon>
        <taxon>Streptophyta</taxon>
        <taxon>Embryophyta</taxon>
        <taxon>Tracheophyta</taxon>
        <taxon>Polypodiopsida</taxon>
        <taxon>Polypodiidae</taxon>
        <taxon>Polypodiales</taxon>
        <taxon>Pteridineae</taxon>
        <taxon>Pteridaceae</taxon>
        <taxon>Parkerioideae</taxon>
        <taxon>Ceratopteris</taxon>
    </lineage>
</organism>
<dbReference type="OrthoDB" id="1922643at2759"/>
<dbReference type="Proteomes" id="UP000825935">
    <property type="component" value="Chromosome 19"/>
</dbReference>
<proteinExistence type="predicted"/>
<dbReference type="InterPro" id="IPR036397">
    <property type="entry name" value="RNaseH_sf"/>
</dbReference>
<sequence>MSDSKPMQTPMDQNMSLQMVAKAEPFDATLYSQAIGCLIYLCNTRPDIQFAVSQVSRFMQNPTVLHWKAIKRIFRYLKGTSNFAMVFSKSIHLLLKGFSDSDWAGDRDTRRSTSGFCLYLGVCLISWLSKRQPTIATSSCEAEYRATFTATLESVWLQKIFSYLDVRVEPIQIFSDSQSAIAIAKNPVHHARTKHIEVHYHYIREQIAKKHIELVYVPSSENVADIFTKALTRDSHEKICMLLKLVPI</sequence>
<evidence type="ECO:0000313" key="1">
    <source>
        <dbReference type="EMBL" id="KAH7351937.1"/>
    </source>
</evidence>